<evidence type="ECO:0000313" key="2">
    <source>
        <dbReference type="EMBL" id="QSZ37077.1"/>
    </source>
</evidence>
<reference evidence="2" key="1">
    <citation type="submission" date="2020-10" db="EMBL/GenBank/DDBJ databases">
        <title>Genome Sequence of Monilinia vaccinii-corymbosi Sheds Light on Mummy Berry Disease Infection of Blueberry and Mating Type.</title>
        <authorList>
            <person name="Yow A.G."/>
            <person name="Zhang Y."/>
            <person name="Bansal K."/>
            <person name="Eacker S.M."/>
            <person name="Sullivan S."/>
            <person name="Liachko I."/>
            <person name="Cubeta M.A."/>
            <person name="Rollins J.A."/>
            <person name="Ashrafi H."/>
        </authorList>
    </citation>
    <scope>NUCLEOTIDE SEQUENCE</scope>
    <source>
        <strain evidence="2">RL-1</strain>
    </source>
</reference>
<keyword evidence="3" id="KW-1185">Reference proteome</keyword>
<proteinExistence type="predicted"/>
<dbReference type="Proteomes" id="UP000672032">
    <property type="component" value="Chromosome 8"/>
</dbReference>
<sequence>MGGKVWNKQEQYYFVYTVMPRSHFNGENGAYNPKYGKSWAYLAIMMQAAMSSKGIERRIYNKSMLYEHWYQTVKKTWGETHAKMLRDSAPRSARGGTDRTPRSRAKKTKQRAKKNPSAPTASTESNRRANGPGPQNDAVSVPYTIELPLRASNHSRLDEFSASSEISYTSFQGHNAAPARYHGTPMTSDLPPSGQFNPYGASEAPYQTHAEGVVLYQQQIYWRPELQIRDCFQPVNEDRRDPAPPASLNHPFPHHQHQHQQLRLTEPTPEYDDTDETSLFVQPSEQELTRRLPTTRARASIELDAARTMTMLFREQHPHFLHTVLQSQNRFPRLRDVL</sequence>
<dbReference type="EMBL" id="CP063412">
    <property type="protein sequence ID" value="QSZ37077.1"/>
    <property type="molecule type" value="Genomic_DNA"/>
</dbReference>
<feature type="compositionally biased region" description="Basic residues" evidence="1">
    <location>
        <begin position="102"/>
        <end position="114"/>
    </location>
</feature>
<protein>
    <submittedName>
        <fullName evidence="2">Uncharacterized protein</fullName>
    </submittedName>
</protein>
<name>A0A8A3PNL9_9HELO</name>
<feature type="region of interest" description="Disordered" evidence="1">
    <location>
        <begin position="238"/>
        <end position="260"/>
    </location>
</feature>
<evidence type="ECO:0000313" key="3">
    <source>
        <dbReference type="Proteomes" id="UP000672032"/>
    </source>
</evidence>
<organism evidence="2 3">
    <name type="scientific">Monilinia vaccinii-corymbosi</name>
    <dbReference type="NCBI Taxonomy" id="61207"/>
    <lineage>
        <taxon>Eukaryota</taxon>
        <taxon>Fungi</taxon>
        <taxon>Dikarya</taxon>
        <taxon>Ascomycota</taxon>
        <taxon>Pezizomycotina</taxon>
        <taxon>Leotiomycetes</taxon>
        <taxon>Helotiales</taxon>
        <taxon>Sclerotiniaceae</taxon>
        <taxon>Monilinia</taxon>
    </lineage>
</organism>
<gene>
    <name evidence="2" type="ORF">DSL72_009169</name>
</gene>
<dbReference type="AlphaFoldDB" id="A0A8A3PNL9"/>
<dbReference type="OrthoDB" id="5244495at2759"/>
<accession>A0A8A3PNL9</accession>
<evidence type="ECO:0000256" key="1">
    <source>
        <dbReference type="SAM" id="MobiDB-lite"/>
    </source>
</evidence>
<feature type="region of interest" description="Disordered" evidence="1">
    <location>
        <begin position="85"/>
        <end position="139"/>
    </location>
</feature>